<reference evidence="5" key="2">
    <citation type="submission" date="2021-09" db="EMBL/GenBank/DDBJ databases">
        <authorList>
            <person name="Gilroy R."/>
        </authorList>
    </citation>
    <scope>NUCLEOTIDE SEQUENCE</scope>
    <source>
        <strain evidence="5">CHK179-5677</strain>
    </source>
</reference>
<feature type="domain" description="Nitroreductase" evidence="4">
    <location>
        <begin position="64"/>
        <end position="146"/>
    </location>
</feature>
<comment type="caution">
    <text evidence="5">The sequence shown here is derived from an EMBL/GenBank/DDBJ whole genome shotgun (WGS) entry which is preliminary data.</text>
</comment>
<dbReference type="SUPFAM" id="SSF55469">
    <property type="entry name" value="FMN-dependent nitroreductase-like"/>
    <property type="match status" value="1"/>
</dbReference>
<reference evidence="5" key="1">
    <citation type="journal article" date="2021" name="PeerJ">
        <title>Extensive microbial diversity within the chicken gut microbiome revealed by metagenomics and culture.</title>
        <authorList>
            <person name="Gilroy R."/>
            <person name="Ravi A."/>
            <person name="Getino M."/>
            <person name="Pursley I."/>
            <person name="Horton D.L."/>
            <person name="Alikhan N.F."/>
            <person name="Baker D."/>
            <person name="Gharbi K."/>
            <person name="Hall N."/>
            <person name="Watson M."/>
            <person name="Adriaenssens E.M."/>
            <person name="Foster-Nyarko E."/>
            <person name="Jarju S."/>
            <person name="Secka A."/>
            <person name="Antonio M."/>
            <person name="Oren A."/>
            <person name="Chaudhuri R.R."/>
            <person name="La Ragione R."/>
            <person name="Hildebrand F."/>
            <person name="Pallen M.J."/>
        </authorList>
    </citation>
    <scope>NUCLEOTIDE SEQUENCE</scope>
    <source>
        <strain evidence="5">CHK179-5677</strain>
    </source>
</reference>
<dbReference type="CDD" id="cd02150">
    <property type="entry name" value="nitroreductase"/>
    <property type="match status" value="1"/>
</dbReference>
<organism evidence="5 6">
    <name type="scientific">Pseudoflavonifractor capillosus</name>
    <dbReference type="NCBI Taxonomy" id="106588"/>
    <lineage>
        <taxon>Bacteria</taxon>
        <taxon>Bacillati</taxon>
        <taxon>Bacillota</taxon>
        <taxon>Clostridia</taxon>
        <taxon>Eubacteriales</taxon>
        <taxon>Oscillospiraceae</taxon>
        <taxon>Pseudoflavonifractor</taxon>
    </lineage>
</organism>
<accession>A0A921SR61</accession>
<dbReference type="InterPro" id="IPR000415">
    <property type="entry name" value="Nitroreductase-like"/>
</dbReference>
<feature type="domain" description="Nitroreductase" evidence="4">
    <location>
        <begin position="7"/>
        <end position="57"/>
    </location>
</feature>
<dbReference type="Proteomes" id="UP000760668">
    <property type="component" value="Unassembled WGS sequence"/>
</dbReference>
<dbReference type="AlphaFoldDB" id="A0A921SR61"/>
<evidence type="ECO:0000313" key="5">
    <source>
        <dbReference type="EMBL" id="HJG85580.1"/>
    </source>
</evidence>
<dbReference type="RefSeq" id="WP_295368350.1">
    <property type="nucleotide sequence ID" value="NZ_DYUC01000010.1"/>
</dbReference>
<evidence type="ECO:0000256" key="2">
    <source>
        <dbReference type="ARBA" id="ARBA00022643"/>
    </source>
</evidence>
<dbReference type="InterPro" id="IPR050627">
    <property type="entry name" value="Nitroreductase/BluB"/>
</dbReference>
<evidence type="ECO:0000256" key="1">
    <source>
        <dbReference type="ARBA" id="ARBA00022630"/>
    </source>
</evidence>
<keyword evidence="3" id="KW-0560">Oxidoreductase</keyword>
<dbReference type="EMBL" id="DYUC01000010">
    <property type="protein sequence ID" value="HJG85580.1"/>
    <property type="molecule type" value="Genomic_DNA"/>
</dbReference>
<dbReference type="PANTHER" id="PTHR23026">
    <property type="entry name" value="NADPH NITROREDUCTASE"/>
    <property type="match status" value="1"/>
</dbReference>
<name>A0A921SR61_9FIRM</name>
<dbReference type="PANTHER" id="PTHR23026:SF90">
    <property type="entry name" value="IODOTYROSINE DEIODINASE 1"/>
    <property type="match status" value="1"/>
</dbReference>
<keyword evidence="2" id="KW-0288">FMN</keyword>
<evidence type="ECO:0000259" key="4">
    <source>
        <dbReference type="Pfam" id="PF00881"/>
    </source>
</evidence>
<protein>
    <submittedName>
        <fullName evidence="5">Nitroreductase family protein</fullName>
    </submittedName>
</protein>
<sequence>MLKELFERRSIRRYTARPIPEDVFTELLRAAMNAPSARNTQSWRFLVITDRKTLDDIPSLQPYTAMMRQAQAAIMVLGDRNAEVEEGYLYVNCAAAIENLLVEAVHQGLGACWCAIAPKPERIEGFSRYFRLDGAVLPVGIVALGWPAEERPRTDQYDPDKVSFWKG</sequence>
<dbReference type="Gene3D" id="3.40.109.10">
    <property type="entry name" value="NADH Oxidase"/>
    <property type="match status" value="1"/>
</dbReference>
<dbReference type="InterPro" id="IPR029479">
    <property type="entry name" value="Nitroreductase"/>
</dbReference>
<evidence type="ECO:0000313" key="6">
    <source>
        <dbReference type="Proteomes" id="UP000760668"/>
    </source>
</evidence>
<dbReference type="GO" id="GO:0016491">
    <property type="term" value="F:oxidoreductase activity"/>
    <property type="evidence" value="ECO:0007669"/>
    <property type="project" value="UniProtKB-KW"/>
</dbReference>
<dbReference type="Pfam" id="PF00881">
    <property type="entry name" value="Nitroreductase"/>
    <property type="match status" value="2"/>
</dbReference>
<keyword evidence="1" id="KW-0285">Flavoprotein</keyword>
<gene>
    <name evidence="5" type="ORF">K8V01_00915</name>
</gene>
<evidence type="ECO:0000256" key="3">
    <source>
        <dbReference type="ARBA" id="ARBA00023002"/>
    </source>
</evidence>
<proteinExistence type="predicted"/>